<keyword evidence="1 4" id="KW-0963">Cytoplasm</keyword>
<dbReference type="GO" id="GO:0071596">
    <property type="term" value="P:ubiquitin-dependent protein catabolic process via the N-end rule pathway"/>
    <property type="evidence" value="ECO:0007669"/>
    <property type="project" value="InterPro"/>
</dbReference>
<comment type="catalytic activity">
    <reaction evidence="4">
        <text>N-terminal L-aspartyl-[protein] + L-leucyl-tRNA(Leu) = N-terminal L-leucyl-L-aspartyl-[protein] + tRNA(Leu) + H(+)</text>
        <dbReference type="Rhea" id="RHEA:50420"/>
        <dbReference type="Rhea" id="RHEA-COMP:9613"/>
        <dbReference type="Rhea" id="RHEA-COMP:9622"/>
        <dbReference type="Rhea" id="RHEA-COMP:12669"/>
        <dbReference type="Rhea" id="RHEA-COMP:12674"/>
        <dbReference type="ChEBI" id="CHEBI:15378"/>
        <dbReference type="ChEBI" id="CHEBI:64720"/>
        <dbReference type="ChEBI" id="CHEBI:78442"/>
        <dbReference type="ChEBI" id="CHEBI:78494"/>
        <dbReference type="ChEBI" id="CHEBI:133042"/>
        <dbReference type="EC" id="2.3.2.29"/>
    </reaction>
</comment>
<protein>
    <recommendedName>
        <fullName evidence="4">Aspartate/glutamate leucyltransferase</fullName>
        <ecNumber evidence="4">2.3.2.29</ecNumber>
    </recommendedName>
</protein>
<keyword evidence="8" id="KW-1185">Reference proteome</keyword>
<dbReference type="SUPFAM" id="SSF55729">
    <property type="entry name" value="Acyl-CoA N-acyltransferases (Nat)"/>
    <property type="match status" value="1"/>
</dbReference>
<dbReference type="HAMAP" id="MF_00689">
    <property type="entry name" value="Bpt"/>
    <property type="match status" value="1"/>
</dbReference>
<dbReference type="PANTHER" id="PTHR21367:SF1">
    <property type="entry name" value="ARGINYL-TRNA--PROTEIN TRANSFERASE 1"/>
    <property type="match status" value="1"/>
</dbReference>
<comment type="subcellular location">
    <subcellularLocation>
        <location evidence="4">Cytoplasm</location>
    </subcellularLocation>
</comment>
<reference evidence="7 8" key="1">
    <citation type="submission" date="2019-03" db="EMBL/GenBank/DDBJ databases">
        <title>The complete genome sequence of Swingsia samuiensis NBRC107927(T).</title>
        <authorList>
            <person name="Chua K.-O."/>
            <person name="Chan K.-G."/>
            <person name="See-Too W.-S."/>
        </authorList>
    </citation>
    <scope>NUCLEOTIDE SEQUENCE [LARGE SCALE GENOMIC DNA]</scope>
    <source>
        <strain evidence="7 8">AH83</strain>
    </source>
</reference>
<dbReference type="InterPro" id="IPR030700">
    <property type="entry name" value="N-end_Aminoacyl_Trfase"/>
</dbReference>
<organism evidence="7 8">
    <name type="scientific">Swingsia samuiensis</name>
    <dbReference type="NCBI Taxonomy" id="1293412"/>
    <lineage>
        <taxon>Bacteria</taxon>
        <taxon>Pseudomonadati</taxon>
        <taxon>Pseudomonadota</taxon>
        <taxon>Alphaproteobacteria</taxon>
        <taxon>Acetobacterales</taxon>
        <taxon>Acetobacteraceae</taxon>
        <taxon>Swingsia</taxon>
    </lineage>
</organism>
<dbReference type="GO" id="GO:0004057">
    <property type="term" value="F:arginyl-tRNA--protein transferase activity"/>
    <property type="evidence" value="ECO:0007669"/>
    <property type="project" value="InterPro"/>
</dbReference>
<dbReference type="NCBIfam" id="NF002343">
    <property type="entry name" value="PRK01305.1-4"/>
    <property type="match status" value="1"/>
</dbReference>
<evidence type="ECO:0000259" key="6">
    <source>
        <dbReference type="Pfam" id="PF04377"/>
    </source>
</evidence>
<dbReference type="KEGG" id="ssam:E3D00_00360"/>
<dbReference type="PIRSF" id="PIRSF037208">
    <property type="entry name" value="ATE_pro_prd"/>
    <property type="match status" value="1"/>
</dbReference>
<evidence type="ECO:0000256" key="3">
    <source>
        <dbReference type="ARBA" id="ARBA00023315"/>
    </source>
</evidence>
<feature type="domain" description="N-end rule aminoacyl transferase C-terminal" evidence="6">
    <location>
        <begin position="105"/>
        <end position="228"/>
    </location>
</feature>
<comment type="similarity">
    <text evidence="4">Belongs to the R-transferase family. Bpt subfamily.</text>
</comment>
<dbReference type="GO" id="GO:0008914">
    <property type="term" value="F:leucyl-tRNA--protein transferase activity"/>
    <property type="evidence" value="ECO:0007669"/>
    <property type="project" value="UniProtKB-UniRule"/>
</dbReference>
<dbReference type="NCBIfam" id="NF002346">
    <property type="entry name" value="PRK01305.2-3"/>
    <property type="match status" value="1"/>
</dbReference>
<dbReference type="InterPro" id="IPR017138">
    <property type="entry name" value="Asp_Glu_LeuTrfase"/>
</dbReference>
<dbReference type="Pfam" id="PF04376">
    <property type="entry name" value="ATE_N"/>
    <property type="match status" value="1"/>
</dbReference>
<dbReference type="InterPro" id="IPR007472">
    <property type="entry name" value="N-end_Aminoacyl_Trfase_C"/>
</dbReference>
<gene>
    <name evidence="4" type="primary">bpt</name>
    <name evidence="7" type="ORF">E3D00_00360</name>
</gene>
<comment type="function">
    <text evidence="4">Functions in the N-end rule pathway of protein degradation where it conjugates Leu from its aminoacyl-tRNA to the N-termini of proteins containing an N-terminal aspartate or glutamate.</text>
</comment>
<comment type="catalytic activity">
    <reaction evidence="4">
        <text>N-terminal L-glutamyl-[protein] + L-leucyl-tRNA(Leu) = N-terminal L-leucyl-L-glutamyl-[protein] + tRNA(Leu) + H(+)</text>
        <dbReference type="Rhea" id="RHEA:50412"/>
        <dbReference type="Rhea" id="RHEA-COMP:9613"/>
        <dbReference type="Rhea" id="RHEA-COMP:9622"/>
        <dbReference type="Rhea" id="RHEA-COMP:12664"/>
        <dbReference type="Rhea" id="RHEA-COMP:12668"/>
        <dbReference type="ChEBI" id="CHEBI:15378"/>
        <dbReference type="ChEBI" id="CHEBI:64721"/>
        <dbReference type="ChEBI" id="CHEBI:78442"/>
        <dbReference type="ChEBI" id="CHEBI:78494"/>
        <dbReference type="ChEBI" id="CHEBI:133041"/>
        <dbReference type="EC" id="2.3.2.29"/>
    </reaction>
</comment>
<dbReference type="NCBIfam" id="NF002342">
    <property type="entry name" value="PRK01305.1-3"/>
    <property type="match status" value="1"/>
</dbReference>
<name>A0A4Y6UF84_9PROT</name>
<evidence type="ECO:0000256" key="1">
    <source>
        <dbReference type="ARBA" id="ARBA00022490"/>
    </source>
</evidence>
<dbReference type="AlphaFoldDB" id="A0A4Y6UF84"/>
<keyword evidence="3 4" id="KW-0012">Acyltransferase</keyword>
<evidence type="ECO:0000256" key="4">
    <source>
        <dbReference type="HAMAP-Rule" id="MF_00689"/>
    </source>
</evidence>
<dbReference type="Pfam" id="PF04377">
    <property type="entry name" value="ATE_C"/>
    <property type="match status" value="1"/>
</dbReference>
<evidence type="ECO:0000313" key="8">
    <source>
        <dbReference type="Proteomes" id="UP000316313"/>
    </source>
</evidence>
<dbReference type="EC" id="2.3.2.29" evidence="4"/>
<proteinExistence type="inferred from homology"/>
<dbReference type="PANTHER" id="PTHR21367">
    <property type="entry name" value="ARGININE-TRNA-PROTEIN TRANSFERASE 1"/>
    <property type="match status" value="1"/>
</dbReference>
<dbReference type="Proteomes" id="UP000316313">
    <property type="component" value="Chromosome"/>
</dbReference>
<keyword evidence="2 4" id="KW-0808">Transferase</keyword>
<evidence type="ECO:0000256" key="2">
    <source>
        <dbReference type="ARBA" id="ARBA00022679"/>
    </source>
</evidence>
<dbReference type="InterPro" id="IPR007471">
    <property type="entry name" value="N-end_Aminoacyl_Trfase_N"/>
</dbReference>
<evidence type="ECO:0000259" key="5">
    <source>
        <dbReference type="Pfam" id="PF04376"/>
    </source>
</evidence>
<dbReference type="InterPro" id="IPR016181">
    <property type="entry name" value="Acyl_CoA_acyltransferase"/>
</dbReference>
<dbReference type="EMBL" id="CP038141">
    <property type="protein sequence ID" value="QDH16192.1"/>
    <property type="molecule type" value="Genomic_DNA"/>
</dbReference>
<dbReference type="RefSeq" id="WP_141458910.1">
    <property type="nucleotide sequence ID" value="NZ_CP038141.1"/>
</dbReference>
<accession>A0A4Y6UF84</accession>
<dbReference type="NCBIfam" id="NF002341">
    <property type="entry name" value="PRK01305.1-1"/>
    <property type="match status" value="1"/>
</dbReference>
<dbReference type="OrthoDB" id="9782022at2"/>
<feature type="domain" description="N-end aminoacyl transferase N-terminal" evidence="5">
    <location>
        <begin position="14"/>
        <end position="84"/>
    </location>
</feature>
<sequence>MQHRPKLFYTTDPSPCPYLPDRMERKILTVLSRPSAPALYDRLSQAGFRRSHSLIYAPACANCQACIPIRIPARLFKISRGQKRVWKHYDRHIQAIICPPFATTEQFSLFQRYQNIRHANGDMADMFWDEYKALIENTPIHTIIIEFRLKGDDTLICVSLVDVMEDGLSAVYTFYDPENPSKSWGTYSILWLIEQTIHMQKSYLYLGYYVPGSQKMAYKTNFQPAEIFRNGHWLEYQTAV</sequence>
<dbReference type="GO" id="GO:0005737">
    <property type="term" value="C:cytoplasm"/>
    <property type="evidence" value="ECO:0007669"/>
    <property type="project" value="UniProtKB-SubCell"/>
</dbReference>
<evidence type="ECO:0000313" key="7">
    <source>
        <dbReference type="EMBL" id="QDH16192.1"/>
    </source>
</evidence>